<evidence type="ECO:0000256" key="7">
    <source>
        <dbReference type="SAM" id="MobiDB-lite"/>
    </source>
</evidence>
<dbReference type="PROSITE" id="PS01359">
    <property type="entry name" value="ZF_PHD_1"/>
    <property type="match status" value="1"/>
</dbReference>
<dbReference type="InterPro" id="IPR013083">
    <property type="entry name" value="Znf_RING/FYVE/PHD"/>
</dbReference>
<gene>
    <name evidence="9" type="ORF">Sjap_013128</name>
</gene>
<organism evidence="9 10">
    <name type="scientific">Stephania japonica</name>
    <dbReference type="NCBI Taxonomy" id="461633"/>
    <lineage>
        <taxon>Eukaryota</taxon>
        <taxon>Viridiplantae</taxon>
        <taxon>Streptophyta</taxon>
        <taxon>Embryophyta</taxon>
        <taxon>Tracheophyta</taxon>
        <taxon>Spermatophyta</taxon>
        <taxon>Magnoliopsida</taxon>
        <taxon>Ranunculales</taxon>
        <taxon>Menispermaceae</taxon>
        <taxon>Menispermoideae</taxon>
        <taxon>Cissampelideae</taxon>
        <taxon>Stephania</taxon>
    </lineage>
</organism>
<dbReference type="SUPFAM" id="SSF57903">
    <property type="entry name" value="FYVE/PHD zinc finger"/>
    <property type="match status" value="2"/>
</dbReference>
<dbReference type="Pfam" id="PF00628">
    <property type="entry name" value="PHD"/>
    <property type="match status" value="1"/>
</dbReference>
<feature type="compositionally biased region" description="Polar residues" evidence="7">
    <location>
        <begin position="72"/>
        <end position="82"/>
    </location>
</feature>
<dbReference type="FunFam" id="3.30.40.10:FF:000413">
    <property type="entry name" value="PHD zinc finger protein"/>
    <property type="match status" value="1"/>
</dbReference>
<feature type="compositionally biased region" description="Basic residues" evidence="7">
    <location>
        <begin position="358"/>
        <end position="371"/>
    </location>
</feature>
<dbReference type="SMART" id="SM00249">
    <property type="entry name" value="PHD"/>
    <property type="match status" value="2"/>
</dbReference>
<feature type="domain" description="PHD-type" evidence="8">
    <location>
        <begin position="527"/>
        <end position="572"/>
    </location>
</feature>
<dbReference type="InterPro" id="IPR011011">
    <property type="entry name" value="Znf_FYVE_PHD"/>
</dbReference>
<dbReference type="InterPro" id="IPR001965">
    <property type="entry name" value="Znf_PHD"/>
</dbReference>
<comment type="subcellular location">
    <subcellularLocation>
        <location evidence="1">Nucleus</location>
    </subcellularLocation>
</comment>
<evidence type="ECO:0000313" key="9">
    <source>
        <dbReference type="EMBL" id="KAK9123526.1"/>
    </source>
</evidence>
<evidence type="ECO:0000256" key="3">
    <source>
        <dbReference type="ARBA" id="ARBA00022771"/>
    </source>
</evidence>
<dbReference type="GO" id="GO:0005634">
    <property type="term" value="C:nucleus"/>
    <property type="evidence" value="ECO:0007669"/>
    <property type="project" value="UniProtKB-SubCell"/>
</dbReference>
<dbReference type="PANTHER" id="PTHR47025:SF7">
    <property type="entry name" value="ACYL-COA N-ACYLTRANSFERASE WITH RING_FYVE_PHD-TYPE ZINC FINGER DOMAIN-CONTAINING PROTEIN"/>
    <property type="match status" value="1"/>
</dbReference>
<feature type="region of interest" description="Disordered" evidence="7">
    <location>
        <begin position="344"/>
        <end position="371"/>
    </location>
</feature>
<evidence type="ECO:0000313" key="10">
    <source>
        <dbReference type="Proteomes" id="UP001417504"/>
    </source>
</evidence>
<evidence type="ECO:0000256" key="6">
    <source>
        <dbReference type="PROSITE-ProRule" id="PRU00146"/>
    </source>
</evidence>
<evidence type="ECO:0000256" key="4">
    <source>
        <dbReference type="ARBA" id="ARBA00022833"/>
    </source>
</evidence>
<evidence type="ECO:0000259" key="8">
    <source>
        <dbReference type="PROSITE" id="PS50016"/>
    </source>
</evidence>
<reference evidence="9 10" key="1">
    <citation type="submission" date="2024-01" db="EMBL/GenBank/DDBJ databases">
        <title>Genome assemblies of Stephania.</title>
        <authorList>
            <person name="Yang L."/>
        </authorList>
    </citation>
    <scope>NUCLEOTIDE SEQUENCE [LARGE SCALE GENOMIC DNA]</scope>
    <source>
        <strain evidence="9">QJT</strain>
        <tissue evidence="9">Leaf</tissue>
    </source>
</reference>
<evidence type="ECO:0000256" key="5">
    <source>
        <dbReference type="ARBA" id="ARBA00023242"/>
    </source>
</evidence>
<dbReference type="EMBL" id="JBBNAE010000005">
    <property type="protein sequence ID" value="KAK9123526.1"/>
    <property type="molecule type" value="Genomic_DNA"/>
</dbReference>
<dbReference type="InterPro" id="IPR032308">
    <property type="entry name" value="TDBD"/>
</dbReference>
<proteinExistence type="predicted"/>
<dbReference type="AlphaFoldDB" id="A0AAP0IZT0"/>
<name>A0AAP0IZT0_9MAGN</name>
<dbReference type="GO" id="GO:0045944">
    <property type="term" value="P:positive regulation of transcription by RNA polymerase II"/>
    <property type="evidence" value="ECO:0007669"/>
    <property type="project" value="TreeGrafter"/>
</dbReference>
<evidence type="ECO:0000256" key="2">
    <source>
        <dbReference type="ARBA" id="ARBA00022723"/>
    </source>
</evidence>
<dbReference type="GO" id="GO:0000977">
    <property type="term" value="F:RNA polymerase II transcription regulatory region sequence-specific DNA binding"/>
    <property type="evidence" value="ECO:0007669"/>
    <property type="project" value="TreeGrafter"/>
</dbReference>
<dbReference type="GO" id="GO:0003682">
    <property type="term" value="F:chromatin binding"/>
    <property type="evidence" value="ECO:0007669"/>
    <property type="project" value="TreeGrafter"/>
</dbReference>
<dbReference type="InterPro" id="IPR019786">
    <property type="entry name" value="Zinc_finger_PHD-type_CS"/>
</dbReference>
<keyword evidence="3 6" id="KW-0863">Zinc-finger</keyword>
<dbReference type="GO" id="GO:0042393">
    <property type="term" value="F:histone binding"/>
    <property type="evidence" value="ECO:0007669"/>
    <property type="project" value="TreeGrafter"/>
</dbReference>
<comment type="caution">
    <text evidence="9">The sequence shown here is derived from an EMBL/GenBank/DDBJ whole genome shotgun (WGS) entry which is preliminary data.</text>
</comment>
<keyword evidence="5" id="KW-0539">Nucleus</keyword>
<feature type="region of interest" description="Disordered" evidence="7">
    <location>
        <begin position="1"/>
        <end position="59"/>
    </location>
</feature>
<dbReference type="Pfam" id="PF23209">
    <property type="entry name" value="IDM1_C"/>
    <property type="match status" value="2"/>
</dbReference>
<protein>
    <recommendedName>
        <fullName evidence="8">PHD-type domain-containing protein</fullName>
    </recommendedName>
</protein>
<dbReference type="Gene3D" id="3.30.40.10">
    <property type="entry name" value="Zinc/RING finger domain, C3HC4 (zinc finger)"/>
    <property type="match status" value="2"/>
</dbReference>
<dbReference type="GO" id="GO:0008270">
    <property type="term" value="F:zinc ion binding"/>
    <property type="evidence" value="ECO:0007669"/>
    <property type="project" value="UniProtKB-KW"/>
</dbReference>
<evidence type="ECO:0000256" key="1">
    <source>
        <dbReference type="ARBA" id="ARBA00004123"/>
    </source>
</evidence>
<dbReference type="InterPro" id="IPR019787">
    <property type="entry name" value="Znf_PHD-finger"/>
</dbReference>
<dbReference type="PANTHER" id="PTHR47025">
    <property type="entry name" value="AUTOIMMUNE REGULATOR"/>
    <property type="match status" value="1"/>
</dbReference>
<dbReference type="PROSITE" id="PS50016">
    <property type="entry name" value="ZF_PHD_2"/>
    <property type="match status" value="1"/>
</dbReference>
<keyword evidence="10" id="KW-1185">Reference proteome</keyword>
<keyword evidence="4" id="KW-0862">Zinc</keyword>
<sequence>MGETVPLKVITDGEIMNENSFKTESKRRHEFVEDDAEMEASPSKKSSKGGLNDESNSEVFNPNISLLEDGASSETVSSQIADRSSKSAHKENLSTSAWKINAGFTDNNEQCIDDSAAVVPMKSEVVLEAPKSVGTGGIRRIILKFSKSKGTVNSMVCPSTIKVDTGMSYNHFHTECMMKPLESADSRANVLLGTLGREKQILCGPTRRTELKMPNKVLPNSYLSSVKKLLSTGILEGLPVKYIEQERELLRGVIRDIGYLCGCSLCNFCRVVNAFEFEQHAGCKTRHPNNHIFLDNGKSVYSVVQELRNIPLSSLDGEIQTVIGGPVNEKSYLVWKESFEISQSASHDDDEEENGIGKHPHQWNHQSSRYHSKAMDKASSFSVQKSHVKQKNCRMHKAYKEKGVVSKKLHADAFNLVPIQRSVNSDKARKRDNDLHRLLFMPNGLPDRAELAYYSKGKRLLKGYKQGNGIVCSCCNSVISPSTFEAHAGWATRRQPYRHIYTSDGVSLHDLSISLASGRNLTGGNRNDTCTVCDDGGDIIFCSRCPRAFHAGCLELRCTPEGGWNCPYCKDKIELGGKLLNESSGRIRRITIRLTRIVRDPESEIGGCAVCRDHDFSVSNFDARTVMLCDQCEKEYHVGCLRNHGLCDLKELPKGKWFCCDDCSRIHAALQKLFLCGARVIPPSLFSTINRKLIEKGMTEELGNDVQWQLLSGKVGSLCDRSLLSRAAAIFRECFDPIVERSGRDLIPAMVYGTGAVQLARFLPSYDGVAFVLMVGFDLGFLLPFVVSQWQYFPNEILCVDVFDETTLMDEPRFILGFLHPWVAYTNLERNVAGQEFGGMYCAILCIKSVVVSAGVLRIFGREVAELPLVATARQSRGKPPYQRGYVSKITFRYPCCQAYCSLRTAPHFSALKIEQFPKFNRNPPFHSQALPTPMLDPGYFQVLFSCIERLLWSLNVEKIVLPAAEDAVSMWTNKFGFGKMTHENSKYTKNLQLMTFKGTSMLEKEVPQITEEHAPWL</sequence>
<accession>A0AAP0IZT0</accession>
<dbReference type="Proteomes" id="UP001417504">
    <property type="component" value="Unassembled WGS sequence"/>
</dbReference>
<dbReference type="Pfam" id="PF16135">
    <property type="entry name" value="TDBD"/>
    <property type="match status" value="2"/>
</dbReference>
<dbReference type="InterPro" id="IPR056511">
    <property type="entry name" value="IDM1_C"/>
</dbReference>
<keyword evidence="2" id="KW-0479">Metal-binding</keyword>
<feature type="region of interest" description="Disordered" evidence="7">
    <location>
        <begin position="71"/>
        <end position="92"/>
    </location>
</feature>
<feature type="compositionally biased region" description="Basic and acidic residues" evidence="7">
    <location>
        <begin position="83"/>
        <end position="92"/>
    </location>
</feature>